<dbReference type="InterPro" id="IPR002637">
    <property type="entry name" value="RdgB/HAM1"/>
</dbReference>
<dbReference type="Proteomes" id="UP000178264">
    <property type="component" value="Unassembled WGS sequence"/>
</dbReference>
<evidence type="ECO:0000313" key="2">
    <source>
        <dbReference type="EMBL" id="OGL87680.1"/>
    </source>
</evidence>
<dbReference type="AlphaFoldDB" id="A0A1F7VAV0"/>
<organism evidence="2 3">
    <name type="scientific">Candidatus Uhrbacteria bacterium RIFCSPLOWO2_02_FULL_49_11</name>
    <dbReference type="NCBI Taxonomy" id="1802409"/>
    <lineage>
        <taxon>Bacteria</taxon>
        <taxon>Candidatus Uhriibacteriota</taxon>
    </lineage>
</organism>
<dbReference type="Gene3D" id="3.90.950.10">
    <property type="match status" value="1"/>
</dbReference>
<proteinExistence type="predicted"/>
<accession>A0A1F7VAV0</accession>
<evidence type="ECO:0000313" key="3">
    <source>
        <dbReference type="Proteomes" id="UP000178264"/>
    </source>
</evidence>
<dbReference type="InterPro" id="IPR029001">
    <property type="entry name" value="ITPase-like_fam"/>
</dbReference>
<dbReference type="Pfam" id="PF01725">
    <property type="entry name" value="Ham1p_like"/>
    <property type="match status" value="1"/>
</dbReference>
<dbReference type="SUPFAM" id="SSF52972">
    <property type="entry name" value="ITPase-like"/>
    <property type="match status" value="1"/>
</dbReference>
<sequence length="205" mass="23594">MEIILATRNIDKLKQFSIFFKDLGLSLVLPRQDISVDEDRPTLRENAEKKALAYSAVYPQQFVVATDGGITIPYLGEGWNHVWTRRLSGLDISSAFTDRERCESLLALLKDAKGEERRVSWREAYAVAHGGRIIFSEELSGADDQGILLDHIPDDFQESGYWIGYLWYEPRFKKHYMALTEEEKKSRDCATAQFIRLIKEMSIIL</sequence>
<evidence type="ECO:0000256" key="1">
    <source>
        <dbReference type="ARBA" id="ARBA00022801"/>
    </source>
</evidence>
<dbReference type="GO" id="GO:0009143">
    <property type="term" value="P:nucleoside triphosphate catabolic process"/>
    <property type="evidence" value="ECO:0007669"/>
    <property type="project" value="InterPro"/>
</dbReference>
<dbReference type="GO" id="GO:0047429">
    <property type="term" value="F:nucleoside triphosphate diphosphatase activity"/>
    <property type="evidence" value="ECO:0007669"/>
    <property type="project" value="InterPro"/>
</dbReference>
<comment type="caution">
    <text evidence="2">The sequence shown here is derived from an EMBL/GenBank/DDBJ whole genome shotgun (WGS) entry which is preliminary data.</text>
</comment>
<protein>
    <recommendedName>
        <fullName evidence="4">Non-canonical purine NTP pyrophosphatase</fullName>
    </recommendedName>
</protein>
<name>A0A1F7VAV0_9BACT</name>
<reference evidence="2 3" key="1">
    <citation type="journal article" date="2016" name="Nat. Commun.">
        <title>Thousands of microbial genomes shed light on interconnected biogeochemical processes in an aquifer system.</title>
        <authorList>
            <person name="Anantharaman K."/>
            <person name="Brown C.T."/>
            <person name="Hug L.A."/>
            <person name="Sharon I."/>
            <person name="Castelle C.J."/>
            <person name="Probst A.J."/>
            <person name="Thomas B.C."/>
            <person name="Singh A."/>
            <person name="Wilkins M.J."/>
            <person name="Karaoz U."/>
            <person name="Brodie E.L."/>
            <person name="Williams K.H."/>
            <person name="Hubbard S.S."/>
            <person name="Banfield J.F."/>
        </authorList>
    </citation>
    <scope>NUCLEOTIDE SEQUENCE [LARGE SCALE GENOMIC DNA]</scope>
</reference>
<gene>
    <name evidence="2" type="ORF">A3I42_01535</name>
</gene>
<evidence type="ECO:0008006" key="4">
    <source>
        <dbReference type="Google" id="ProtNLM"/>
    </source>
</evidence>
<dbReference type="EMBL" id="MGER01000065">
    <property type="protein sequence ID" value="OGL87680.1"/>
    <property type="molecule type" value="Genomic_DNA"/>
</dbReference>
<keyword evidence="1" id="KW-0378">Hydrolase</keyword>